<protein>
    <recommendedName>
        <fullName evidence="1">CDT1 Geminin-binding domain-containing protein</fullName>
    </recommendedName>
</protein>
<comment type="caution">
    <text evidence="2">The sequence shown here is derived from an EMBL/GenBank/DDBJ whole genome shotgun (WGS) entry which is preliminary data.</text>
</comment>
<dbReference type="OrthoDB" id="2196281at2759"/>
<dbReference type="InterPro" id="IPR036390">
    <property type="entry name" value="WH_DNA-bd_sf"/>
</dbReference>
<dbReference type="SMART" id="SM01075">
    <property type="entry name" value="CDT1"/>
    <property type="match status" value="1"/>
</dbReference>
<evidence type="ECO:0000313" key="2">
    <source>
        <dbReference type="EMBL" id="KKO74782.1"/>
    </source>
</evidence>
<dbReference type="OMA" id="ECHSEFL"/>
<sequence length="340" mass="40659">MKENIYKFLKNKRKASLIKESDMSTEITVKEIKMSNNTIQSDKLIINNIHSDELSLRERVLSFTPVSSTSLYSTETNYHCLLPKKYLKLTKIFRVMMTIQKYNTNRGLSNIFIKCKKCIEDVLKIRVNISDIEKIRFLIPEKITVKIIELEGEKTFTYKLLCTPEEFNKIVWDYYKLKNKKEECRVNEDVEDVERLEILKEDDVKILALERITKQKEGYKIKENLGPEKITEQKENVNNKLEVEIQTKKKYFSILDRIREKERLRKESFIKKAKDEDNSVFLRKLDLYLKKDDKKCVKLKELIKVFNLYDGDRYIRKVVEQEKAYDIKEIFGDEYLIKLI</sequence>
<dbReference type="VEuPathDB" id="MicrosporidiaDB:NCER_102022"/>
<dbReference type="AlphaFoldDB" id="A0A0F9YQ43"/>
<dbReference type="Proteomes" id="UP000034350">
    <property type="component" value="Unassembled WGS sequence"/>
</dbReference>
<dbReference type="RefSeq" id="XP_024330524.1">
    <property type="nucleotide sequence ID" value="XM_024475707.1"/>
</dbReference>
<feature type="domain" description="CDT1 Geminin-binding" evidence="1">
    <location>
        <begin position="82"/>
        <end position="200"/>
    </location>
</feature>
<proteinExistence type="predicted"/>
<evidence type="ECO:0000313" key="3">
    <source>
        <dbReference type="Proteomes" id="UP000034350"/>
    </source>
</evidence>
<dbReference type="VEuPathDB" id="MicrosporidiaDB:G9O61_00g010270"/>
<gene>
    <name evidence="2" type="ORF">AAJ76_4600031479</name>
</gene>
<dbReference type="Pfam" id="PF08839">
    <property type="entry name" value="CDT1"/>
    <property type="match status" value="1"/>
</dbReference>
<accession>A0A0F9YQ43</accession>
<dbReference type="InterPro" id="IPR014939">
    <property type="entry name" value="CDT1_Gemini-bd-like"/>
</dbReference>
<dbReference type="VEuPathDB" id="MicrosporidiaDB:AAJ76_4600031479"/>
<name>A0A0F9YQ43_9MICR</name>
<organism evidence="2 3">
    <name type="scientific">Vairimorpha ceranae</name>
    <dbReference type="NCBI Taxonomy" id="40302"/>
    <lineage>
        <taxon>Eukaryota</taxon>
        <taxon>Fungi</taxon>
        <taxon>Fungi incertae sedis</taxon>
        <taxon>Microsporidia</taxon>
        <taxon>Nosematidae</taxon>
        <taxon>Vairimorpha</taxon>
    </lineage>
</organism>
<dbReference type="EMBL" id="JPQZ01000046">
    <property type="protein sequence ID" value="KKO74782.1"/>
    <property type="molecule type" value="Genomic_DNA"/>
</dbReference>
<reference evidence="2 3" key="1">
    <citation type="journal article" date="2015" name="Environ. Microbiol.">
        <title>Genome analyses suggest the presence of polyploidy and recent human-driven expansions in eight global populations of the honeybee pathogen Nosema ceranae.</title>
        <authorList>
            <person name="Pelin A."/>
            <person name="Selman M."/>
            <person name="Aris-Brosou S."/>
            <person name="Farinelli L."/>
            <person name="Corradi N."/>
        </authorList>
    </citation>
    <scope>NUCLEOTIDE SEQUENCE [LARGE SCALE GENOMIC DNA]</scope>
    <source>
        <strain evidence="2 3">PA08 1199</strain>
    </source>
</reference>
<keyword evidence="3" id="KW-1185">Reference proteome</keyword>
<dbReference type="GeneID" id="36320654"/>
<evidence type="ECO:0000259" key="1">
    <source>
        <dbReference type="SMART" id="SM01075"/>
    </source>
</evidence>
<dbReference type="SUPFAM" id="SSF46785">
    <property type="entry name" value="Winged helix' DNA-binding domain"/>
    <property type="match status" value="1"/>
</dbReference>